<dbReference type="PROSITE" id="PS01124">
    <property type="entry name" value="HTH_ARAC_FAMILY_2"/>
    <property type="match status" value="1"/>
</dbReference>
<dbReference type="SMART" id="SM00871">
    <property type="entry name" value="AraC_E_bind"/>
    <property type="match status" value="1"/>
</dbReference>
<proteinExistence type="predicted"/>
<dbReference type="InterPro" id="IPR018062">
    <property type="entry name" value="HTH_AraC-typ_CS"/>
</dbReference>
<name>A0A927CLI4_9BACL</name>
<evidence type="ECO:0000256" key="1">
    <source>
        <dbReference type="ARBA" id="ARBA00023015"/>
    </source>
</evidence>
<dbReference type="PANTHER" id="PTHR40055:SF1">
    <property type="entry name" value="TRANSCRIPTIONAL REGULATOR YGIV-RELATED"/>
    <property type="match status" value="1"/>
</dbReference>
<dbReference type="InterPro" id="IPR018060">
    <property type="entry name" value="HTH_AraC"/>
</dbReference>
<evidence type="ECO:0000256" key="2">
    <source>
        <dbReference type="ARBA" id="ARBA00023125"/>
    </source>
</evidence>
<evidence type="ECO:0000313" key="6">
    <source>
        <dbReference type="Proteomes" id="UP000632125"/>
    </source>
</evidence>
<accession>A0A927CLI4</accession>
<dbReference type="SMART" id="SM00342">
    <property type="entry name" value="HTH_ARAC"/>
    <property type="match status" value="1"/>
</dbReference>
<feature type="domain" description="HTH araC/xylS-type" evidence="4">
    <location>
        <begin position="13"/>
        <end position="112"/>
    </location>
</feature>
<dbReference type="RefSeq" id="WP_190863110.1">
    <property type="nucleotide sequence ID" value="NZ_JACXIY010000019.1"/>
</dbReference>
<dbReference type="Proteomes" id="UP000632125">
    <property type="component" value="Unassembled WGS sequence"/>
</dbReference>
<dbReference type="Gene3D" id="1.10.10.60">
    <property type="entry name" value="Homeodomain-like"/>
    <property type="match status" value="2"/>
</dbReference>
<reference evidence="5" key="1">
    <citation type="submission" date="2020-09" db="EMBL/GenBank/DDBJ databases">
        <title>A novel bacterium of genus Paenibacillus, isolated from South China Sea.</title>
        <authorList>
            <person name="Huang H."/>
            <person name="Mo K."/>
            <person name="Hu Y."/>
        </authorList>
    </citation>
    <scope>NUCLEOTIDE SEQUENCE</scope>
    <source>
        <strain evidence="5">IB182493</strain>
    </source>
</reference>
<dbReference type="GO" id="GO:0043565">
    <property type="term" value="F:sequence-specific DNA binding"/>
    <property type="evidence" value="ECO:0007669"/>
    <property type="project" value="InterPro"/>
</dbReference>
<dbReference type="AlphaFoldDB" id="A0A927CLI4"/>
<evidence type="ECO:0000313" key="5">
    <source>
        <dbReference type="EMBL" id="MBD2870298.1"/>
    </source>
</evidence>
<dbReference type="SUPFAM" id="SSF55136">
    <property type="entry name" value="Probable bacterial effector-binding domain"/>
    <property type="match status" value="1"/>
</dbReference>
<keyword evidence="2" id="KW-0238">DNA-binding</keyword>
<dbReference type="InterPro" id="IPR009057">
    <property type="entry name" value="Homeodomain-like_sf"/>
</dbReference>
<dbReference type="PRINTS" id="PR00032">
    <property type="entry name" value="HTHARAC"/>
</dbReference>
<dbReference type="Gene3D" id="3.20.80.10">
    <property type="entry name" value="Regulatory factor, effector binding domain"/>
    <property type="match status" value="1"/>
</dbReference>
<dbReference type="InterPro" id="IPR020449">
    <property type="entry name" value="Tscrpt_reg_AraC-type_HTH"/>
</dbReference>
<evidence type="ECO:0000259" key="4">
    <source>
        <dbReference type="PROSITE" id="PS01124"/>
    </source>
</evidence>
<dbReference type="PANTHER" id="PTHR40055">
    <property type="entry name" value="TRANSCRIPTIONAL REGULATOR YGIV-RELATED"/>
    <property type="match status" value="1"/>
</dbReference>
<dbReference type="InterPro" id="IPR050908">
    <property type="entry name" value="SmbC-like"/>
</dbReference>
<comment type="caution">
    <text evidence="5">The sequence shown here is derived from an EMBL/GenBank/DDBJ whole genome shotgun (WGS) entry which is preliminary data.</text>
</comment>
<protein>
    <submittedName>
        <fullName evidence="5">AraC family transcriptional regulator</fullName>
    </submittedName>
</protein>
<dbReference type="InterPro" id="IPR010499">
    <property type="entry name" value="AraC_E-bd"/>
</dbReference>
<keyword evidence="1" id="KW-0805">Transcription regulation</keyword>
<organism evidence="5 6">
    <name type="scientific">Paenibacillus arenilitoris</name>
    <dbReference type="NCBI Taxonomy" id="2772299"/>
    <lineage>
        <taxon>Bacteria</taxon>
        <taxon>Bacillati</taxon>
        <taxon>Bacillota</taxon>
        <taxon>Bacilli</taxon>
        <taxon>Bacillales</taxon>
        <taxon>Paenibacillaceae</taxon>
        <taxon>Paenibacillus</taxon>
    </lineage>
</organism>
<keyword evidence="3" id="KW-0804">Transcription</keyword>
<dbReference type="InterPro" id="IPR011256">
    <property type="entry name" value="Reg_factor_effector_dom_sf"/>
</dbReference>
<dbReference type="SUPFAM" id="SSF46689">
    <property type="entry name" value="Homeodomain-like"/>
    <property type="match status" value="2"/>
</dbReference>
<dbReference type="Pfam" id="PF06445">
    <property type="entry name" value="GyrI-like"/>
    <property type="match status" value="1"/>
</dbReference>
<dbReference type="PROSITE" id="PS00041">
    <property type="entry name" value="HTH_ARAC_FAMILY_1"/>
    <property type="match status" value="1"/>
</dbReference>
<keyword evidence="6" id="KW-1185">Reference proteome</keyword>
<evidence type="ECO:0000256" key="3">
    <source>
        <dbReference type="ARBA" id="ARBA00023163"/>
    </source>
</evidence>
<dbReference type="EMBL" id="JACXIY010000019">
    <property type="protein sequence ID" value="MBD2870298.1"/>
    <property type="molecule type" value="Genomic_DNA"/>
</dbReference>
<sequence>MPDLDHEQRALINKVLDYIESHLDQPLTLEKLAKISTYSPSHFHRLFAERMGETPADYVKRQRLEKAAHDLIYEPKLSVTEIALRCGFSSLSYFATAFTERYSHSPRAWREGTYLEKFPRRYLHGKKSKQNSRNEQETDADKSYTRFQWVDLSKVRTEVYPEALTVLNHRFGAYTEQLEAAWERIYRWAEARDFIAPDTRLLGVPRNNPYLTPMDKCRYDCCIALPEGANVGSDAETAVIQGGKFVVYEFEEPIAYSRRDLLIECYSELYSFWLPRSGYRYLGNPVERVRITPKAGTLDLDCRITAITLPIDPK</sequence>
<dbReference type="Pfam" id="PF12833">
    <property type="entry name" value="HTH_18"/>
    <property type="match status" value="1"/>
</dbReference>
<gene>
    <name evidence="5" type="ORF">IDH41_17095</name>
</gene>
<dbReference type="GO" id="GO:0003700">
    <property type="term" value="F:DNA-binding transcription factor activity"/>
    <property type="evidence" value="ECO:0007669"/>
    <property type="project" value="InterPro"/>
</dbReference>
<dbReference type="InterPro" id="IPR029442">
    <property type="entry name" value="GyrI-like"/>
</dbReference>